<organism evidence="2 3">
    <name type="scientific">Liparis tanakae</name>
    <name type="common">Tanaka's snailfish</name>
    <dbReference type="NCBI Taxonomy" id="230148"/>
    <lineage>
        <taxon>Eukaryota</taxon>
        <taxon>Metazoa</taxon>
        <taxon>Chordata</taxon>
        <taxon>Craniata</taxon>
        <taxon>Vertebrata</taxon>
        <taxon>Euteleostomi</taxon>
        <taxon>Actinopterygii</taxon>
        <taxon>Neopterygii</taxon>
        <taxon>Teleostei</taxon>
        <taxon>Neoteleostei</taxon>
        <taxon>Acanthomorphata</taxon>
        <taxon>Eupercaria</taxon>
        <taxon>Perciformes</taxon>
        <taxon>Cottioidei</taxon>
        <taxon>Cottales</taxon>
        <taxon>Liparidae</taxon>
        <taxon>Liparis</taxon>
    </lineage>
</organism>
<proteinExistence type="predicted"/>
<sequence>MAAWPAAYLLEEGRLHSQVFGHHVQAEEMPVDAVPGHGQSVQVLVPLAGQLEETPALVVCLATQRSDEGAALVGAGPHRLRPALPEETSHRRLVGQTETPAVLGEEEEEIKNTREDHNVRQLQADLDERVGADAQLLDASLSELPERKHVAVHVIRQRLGDGEGDARLSLNLTEEEEEEEGEEEETQGVNSGGRLNSHSKGTSCSSV</sequence>
<evidence type="ECO:0000256" key="1">
    <source>
        <dbReference type="SAM" id="MobiDB-lite"/>
    </source>
</evidence>
<name>A0A4Z2GHE5_9TELE</name>
<feature type="compositionally biased region" description="Polar residues" evidence="1">
    <location>
        <begin position="187"/>
        <end position="207"/>
    </location>
</feature>
<reference evidence="2 3" key="1">
    <citation type="submission" date="2019-03" db="EMBL/GenBank/DDBJ databases">
        <title>First draft genome of Liparis tanakae, snailfish: a comprehensive survey of snailfish specific genes.</title>
        <authorList>
            <person name="Kim W."/>
            <person name="Song I."/>
            <person name="Jeong J.-H."/>
            <person name="Kim D."/>
            <person name="Kim S."/>
            <person name="Ryu S."/>
            <person name="Song J.Y."/>
            <person name="Lee S.K."/>
        </authorList>
    </citation>
    <scope>NUCLEOTIDE SEQUENCE [LARGE SCALE GENOMIC DNA]</scope>
    <source>
        <tissue evidence="2">Muscle</tissue>
    </source>
</reference>
<dbReference type="Proteomes" id="UP000314294">
    <property type="component" value="Unassembled WGS sequence"/>
</dbReference>
<comment type="caution">
    <text evidence="2">The sequence shown here is derived from an EMBL/GenBank/DDBJ whole genome shotgun (WGS) entry which is preliminary data.</text>
</comment>
<feature type="region of interest" description="Disordered" evidence="1">
    <location>
        <begin position="163"/>
        <end position="207"/>
    </location>
</feature>
<protein>
    <submittedName>
        <fullName evidence="2">Uncharacterized protein</fullName>
    </submittedName>
</protein>
<evidence type="ECO:0000313" key="3">
    <source>
        <dbReference type="Proteomes" id="UP000314294"/>
    </source>
</evidence>
<keyword evidence="3" id="KW-1185">Reference proteome</keyword>
<gene>
    <name evidence="2" type="ORF">EYF80_037614</name>
</gene>
<evidence type="ECO:0000313" key="2">
    <source>
        <dbReference type="EMBL" id="TNN52184.1"/>
    </source>
</evidence>
<accession>A0A4Z2GHE5</accession>
<feature type="compositionally biased region" description="Acidic residues" evidence="1">
    <location>
        <begin position="173"/>
        <end position="186"/>
    </location>
</feature>
<dbReference type="EMBL" id="SRLO01000556">
    <property type="protein sequence ID" value="TNN52184.1"/>
    <property type="molecule type" value="Genomic_DNA"/>
</dbReference>
<dbReference type="AlphaFoldDB" id="A0A4Z2GHE5"/>